<dbReference type="InParanoid" id="M4BHE9"/>
<evidence type="ECO:0000259" key="3">
    <source>
        <dbReference type="PROSITE" id="PS50020"/>
    </source>
</evidence>
<dbReference type="InterPro" id="IPR036020">
    <property type="entry name" value="WW_dom_sf"/>
</dbReference>
<dbReference type="Pfam" id="PF00035">
    <property type="entry name" value="dsrm"/>
    <property type="match status" value="1"/>
</dbReference>
<evidence type="ECO:0000256" key="2">
    <source>
        <dbReference type="SAM" id="MobiDB-lite"/>
    </source>
</evidence>
<dbReference type="FunFam" id="3.30.160.20:FF:000205">
    <property type="entry name" value="Uncharacterized protein"/>
    <property type="match status" value="1"/>
</dbReference>
<keyword evidence="1" id="KW-0694">RNA-binding</keyword>
<feature type="domain" description="WW" evidence="3">
    <location>
        <begin position="62"/>
        <end position="95"/>
    </location>
</feature>
<dbReference type="SUPFAM" id="SSF51045">
    <property type="entry name" value="WW domain"/>
    <property type="match status" value="1"/>
</dbReference>
<name>M4BHE9_HYAAE</name>
<dbReference type="GO" id="GO:0003725">
    <property type="term" value="F:double-stranded RNA binding"/>
    <property type="evidence" value="ECO:0007669"/>
    <property type="project" value="TreeGrafter"/>
</dbReference>
<keyword evidence="6" id="KW-1185">Reference proteome</keyword>
<proteinExistence type="predicted"/>
<dbReference type="InterPro" id="IPR040375">
    <property type="entry name" value="DGCR8"/>
</dbReference>
<dbReference type="Gene3D" id="3.30.160.20">
    <property type="match status" value="1"/>
</dbReference>
<reference evidence="6" key="1">
    <citation type="journal article" date="2010" name="Science">
        <title>Signatures of adaptation to obligate biotrophy in the Hyaloperonospora arabidopsidis genome.</title>
        <authorList>
            <person name="Baxter L."/>
            <person name="Tripathy S."/>
            <person name="Ishaque N."/>
            <person name="Boot N."/>
            <person name="Cabral A."/>
            <person name="Kemen E."/>
            <person name="Thines M."/>
            <person name="Ah-Fong A."/>
            <person name="Anderson R."/>
            <person name="Badejoko W."/>
            <person name="Bittner-Eddy P."/>
            <person name="Boore J.L."/>
            <person name="Chibucos M.C."/>
            <person name="Coates M."/>
            <person name="Dehal P."/>
            <person name="Delehaunty K."/>
            <person name="Dong S."/>
            <person name="Downton P."/>
            <person name="Dumas B."/>
            <person name="Fabro G."/>
            <person name="Fronick C."/>
            <person name="Fuerstenberg S.I."/>
            <person name="Fulton L."/>
            <person name="Gaulin E."/>
            <person name="Govers F."/>
            <person name="Hughes L."/>
            <person name="Humphray S."/>
            <person name="Jiang R.H."/>
            <person name="Judelson H."/>
            <person name="Kamoun S."/>
            <person name="Kyung K."/>
            <person name="Meijer H."/>
            <person name="Minx P."/>
            <person name="Morris P."/>
            <person name="Nelson J."/>
            <person name="Phuntumart V."/>
            <person name="Qutob D."/>
            <person name="Rehmany A."/>
            <person name="Rougon-Cardoso A."/>
            <person name="Ryden P."/>
            <person name="Torto-Alalibo T."/>
            <person name="Studholme D."/>
            <person name="Wang Y."/>
            <person name="Win J."/>
            <person name="Wood J."/>
            <person name="Clifton S.W."/>
            <person name="Rogers J."/>
            <person name="Van den Ackerveken G."/>
            <person name="Jones J.D."/>
            <person name="McDowell J.M."/>
            <person name="Beynon J."/>
            <person name="Tyler B.M."/>
        </authorList>
    </citation>
    <scope>NUCLEOTIDE SEQUENCE [LARGE SCALE GENOMIC DNA]</scope>
    <source>
        <strain evidence="6">Emoy2</strain>
    </source>
</reference>
<dbReference type="EMBL" id="JH598261">
    <property type="status" value="NOT_ANNOTATED_CDS"/>
    <property type="molecule type" value="Genomic_DNA"/>
</dbReference>
<evidence type="ECO:0000313" key="5">
    <source>
        <dbReference type="EnsemblProtists" id="HpaP805825"/>
    </source>
</evidence>
<dbReference type="VEuPathDB" id="FungiDB:HpaG805825"/>
<sequence>MEHLHADTEQHLTTNFASAAALMQLSSAAVAAAASGSSSTRNAITHTDSSTSSSVASAMADASLPSGWYRIIHGSGLPCYVHDRTAVVCWTRPYPLDVGGNGVRSQSELHRLVQQHVPPLSIFAPASDVAAERRRTRSLIDPMSTLTHYELNNACMELSVKTPAQVLQEYKNRHHGMSVNYNTVSLEDDGVKLFKTIVSAGSTFAEGVASTKKISKQLGAQQLLALLHERTARRYYEVAEMYNNAPKGQPVITGSSKYRSVTNSEAKSGSSNGDPRFRRGNSTSSRVQVTRTPPFNQECVTSDANLNSELNQQRIAPSEGGPYGQQPMQHVPYQAGLWIGGGRQQDARMDNAGPERVVVYRTIPAGSAVTYGDGQYYNNTHGSEFAWGSDLSVGHPAQPNLPGGYTHQYGSGYREAQSLPGDRPYGQIRTLDRSNASIGRAAVNLGNRCQTSPNEM</sequence>
<protein>
    <recommendedName>
        <fullName evidence="7">WW domain-containing protein</fullName>
    </recommendedName>
</protein>
<dbReference type="GO" id="GO:0070878">
    <property type="term" value="F:primary miRNA binding"/>
    <property type="evidence" value="ECO:0007669"/>
    <property type="project" value="TreeGrafter"/>
</dbReference>
<dbReference type="GO" id="GO:0031053">
    <property type="term" value="P:primary miRNA processing"/>
    <property type="evidence" value="ECO:0007669"/>
    <property type="project" value="InterPro"/>
</dbReference>
<evidence type="ECO:0000256" key="1">
    <source>
        <dbReference type="PROSITE-ProRule" id="PRU00266"/>
    </source>
</evidence>
<feature type="compositionally biased region" description="Polar residues" evidence="2">
    <location>
        <begin position="252"/>
        <end position="273"/>
    </location>
</feature>
<dbReference type="eggNOG" id="ENOG502SPHK">
    <property type="taxonomic scope" value="Eukaryota"/>
</dbReference>
<dbReference type="PANTHER" id="PTHR13482:SF3">
    <property type="entry name" value="MICROPROCESSOR COMPLEX SUBUNIT DGCR8"/>
    <property type="match status" value="1"/>
</dbReference>
<feature type="region of interest" description="Disordered" evidence="2">
    <location>
        <begin position="246"/>
        <end position="293"/>
    </location>
</feature>
<dbReference type="STRING" id="559515.M4BHE9"/>
<feature type="domain" description="DRBM" evidence="4">
    <location>
        <begin position="162"/>
        <end position="229"/>
    </location>
</feature>
<evidence type="ECO:0008006" key="7">
    <source>
        <dbReference type="Google" id="ProtNLM"/>
    </source>
</evidence>
<evidence type="ECO:0000259" key="4">
    <source>
        <dbReference type="PROSITE" id="PS50137"/>
    </source>
</evidence>
<feature type="compositionally biased region" description="Polar residues" evidence="2">
    <location>
        <begin position="280"/>
        <end position="293"/>
    </location>
</feature>
<dbReference type="PANTHER" id="PTHR13482">
    <property type="entry name" value="MICRORNA PROCESSOR COMPLEX SUBUNIT DGCR8"/>
    <property type="match status" value="1"/>
</dbReference>
<dbReference type="OMA" id="GNYHSRP"/>
<dbReference type="GO" id="GO:0042802">
    <property type="term" value="F:identical protein binding"/>
    <property type="evidence" value="ECO:0007669"/>
    <property type="project" value="InterPro"/>
</dbReference>
<dbReference type="GO" id="GO:0070877">
    <property type="term" value="C:microprocessor complex"/>
    <property type="evidence" value="ECO:0007669"/>
    <property type="project" value="InterPro"/>
</dbReference>
<dbReference type="InterPro" id="IPR014720">
    <property type="entry name" value="dsRBD_dom"/>
</dbReference>
<dbReference type="EnsemblProtists" id="HpaT805825">
    <property type="protein sequence ID" value="HpaP805825"/>
    <property type="gene ID" value="HpaG805825"/>
</dbReference>
<dbReference type="Proteomes" id="UP000011713">
    <property type="component" value="Unassembled WGS sequence"/>
</dbReference>
<accession>M4BHE9</accession>
<dbReference type="InterPro" id="IPR001202">
    <property type="entry name" value="WW_dom"/>
</dbReference>
<dbReference type="GO" id="GO:0020037">
    <property type="term" value="F:heme binding"/>
    <property type="evidence" value="ECO:0007669"/>
    <property type="project" value="InterPro"/>
</dbReference>
<dbReference type="PROSITE" id="PS50137">
    <property type="entry name" value="DS_RBD"/>
    <property type="match status" value="1"/>
</dbReference>
<dbReference type="SUPFAM" id="SSF54768">
    <property type="entry name" value="dsRNA-binding domain-like"/>
    <property type="match status" value="1"/>
</dbReference>
<dbReference type="HOGENOM" id="CLU_546881_0_0_1"/>
<dbReference type="PROSITE" id="PS50020">
    <property type="entry name" value="WW_DOMAIN_2"/>
    <property type="match status" value="1"/>
</dbReference>
<dbReference type="FunFam" id="2.20.70.10:FF:000087">
    <property type="entry name" value="PArtner of DroSHa (DRSH-1 interactor)"/>
    <property type="match status" value="1"/>
</dbReference>
<dbReference type="AlphaFoldDB" id="M4BHE9"/>
<dbReference type="Gene3D" id="2.20.70.10">
    <property type="match status" value="1"/>
</dbReference>
<dbReference type="CDD" id="cd00048">
    <property type="entry name" value="DSRM_SF"/>
    <property type="match status" value="1"/>
</dbReference>
<dbReference type="SMART" id="SM00456">
    <property type="entry name" value="WW"/>
    <property type="match status" value="1"/>
</dbReference>
<reference evidence="5" key="2">
    <citation type="submission" date="2015-06" db="UniProtKB">
        <authorList>
            <consortium name="EnsemblProtists"/>
        </authorList>
    </citation>
    <scope>IDENTIFICATION</scope>
    <source>
        <strain evidence="5">Emoy2</strain>
    </source>
</reference>
<organism evidence="5 6">
    <name type="scientific">Hyaloperonospora arabidopsidis (strain Emoy2)</name>
    <name type="common">Downy mildew agent</name>
    <name type="synonym">Peronospora arabidopsidis</name>
    <dbReference type="NCBI Taxonomy" id="559515"/>
    <lineage>
        <taxon>Eukaryota</taxon>
        <taxon>Sar</taxon>
        <taxon>Stramenopiles</taxon>
        <taxon>Oomycota</taxon>
        <taxon>Peronosporomycetes</taxon>
        <taxon>Peronosporales</taxon>
        <taxon>Peronosporaceae</taxon>
        <taxon>Hyaloperonospora</taxon>
    </lineage>
</organism>
<evidence type="ECO:0000313" key="6">
    <source>
        <dbReference type="Proteomes" id="UP000011713"/>
    </source>
</evidence>